<dbReference type="AlphaFoldDB" id="A0A818UIN8"/>
<dbReference type="InterPro" id="IPR011990">
    <property type="entry name" value="TPR-like_helical_dom_sf"/>
</dbReference>
<evidence type="ECO:0000256" key="1">
    <source>
        <dbReference type="ARBA" id="ARBA00022737"/>
    </source>
</evidence>
<dbReference type="PROSITE" id="PS50005">
    <property type="entry name" value="TPR"/>
    <property type="match status" value="3"/>
</dbReference>
<dbReference type="SUPFAM" id="SSF56399">
    <property type="entry name" value="ADP-ribosylation"/>
    <property type="match status" value="1"/>
</dbReference>
<dbReference type="PANTHER" id="PTHR45641">
    <property type="entry name" value="TETRATRICOPEPTIDE REPEAT PROTEIN (AFU_ORTHOLOGUE AFUA_6G03870)"/>
    <property type="match status" value="1"/>
</dbReference>
<evidence type="ECO:0000256" key="3">
    <source>
        <dbReference type="PROSITE-ProRule" id="PRU00339"/>
    </source>
</evidence>
<protein>
    <recommendedName>
        <fullName evidence="6">Tetratricopeptide repeat protein</fullName>
    </recommendedName>
</protein>
<evidence type="ECO:0000313" key="5">
    <source>
        <dbReference type="Proteomes" id="UP000663836"/>
    </source>
</evidence>
<gene>
    <name evidence="4" type="ORF">JBS370_LOCUS9516</name>
</gene>
<comment type="caution">
    <text evidence="4">The sequence shown here is derived from an EMBL/GenBank/DDBJ whole genome shotgun (WGS) entry which is preliminary data.</text>
</comment>
<dbReference type="PROSITE" id="PS50293">
    <property type="entry name" value="TPR_REGION"/>
    <property type="match status" value="2"/>
</dbReference>
<organism evidence="4 5">
    <name type="scientific">Rotaria sordida</name>
    <dbReference type="NCBI Taxonomy" id="392033"/>
    <lineage>
        <taxon>Eukaryota</taxon>
        <taxon>Metazoa</taxon>
        <taxon>Spiralia</taxon>
        <taxon>Gnathifera</taxon>
        <taxon>Rotifera</taxon>
        <taxon>Eurotatoria</taxon>
        <taxon>Bdelloidea</taxon>
        <taxon>Philodinida</taxon>
        <taxon>Philodinidae</taxon>
        <taxon>Rotaria</taxon>
    </lineage>
</organism>
<dbReference type="SMART" id="SM00028">
    <property type="entry name" value="TPR"/>
    <property type="match status" value="5"/>
</dbReference>
<dbReference type="Proteomes" id="UP000663836">
    <property type="component" value="Unassembled WGS sequence"/>
</dbReference>
<name>A0A818UIN8_9BILA</name>
<evidence type="ECO:0008006" key="6">
    <source>
        <dbReference type="Google" id="ProtNLM"/>
    </source>
</evidence>
<dbReference type="InterPro" id="IPR019734">
    <property type="entry name" value="TPR_rpt"/>
</dbReference>
<keyword evidence="1" id="KW-0677">Repeat</keyword>
<dbReference type="EMBL" id="CAJOBD010000648">
    <property type="protein sequence ID" value="CAF3701147.1"/>
    <property type="molecule type" value="Genomic_DNA"/>
</dbReference>
<feature type="repeat" description="TPR" evidence="3">
    <location>
        <begin position="285"/>
        <end position="318"/>
    </location>
</feature>
<dbReference type="Gene3D" id="1.25.40.10">
    <property type="entry name" value="Tetratricopeptide repeat domain"/>
    <property type="match status" value="2"/>
</dbReference>
<feature type="repeat" description="TPR" evidence="3">
    <location>
        <begin position="327"/>
        <end position="360"/>
    </location>
</feature>
<feature type="repeat" description="TPR" evidence="3">
    <location>
        <begin position="243"/>
        <end position="276"/>
    </location>
</feature>
<proteinExistence type="predicted"/>
<evidence type="ECO:0000313" key="4">
    <source>
        <dbReference type="EMBL" id="CAF3701147.1"/>
    </source>
</evidence>
<dbReference type="SUPFAM" id="SSF48452">
    <property type="entry name" value="TPR-like"/>
    <property type="match status" value="2"/>
</dbReference>
<dbReference type="Gene3D" id="3.90.176.10">
    <property type="entry name" value="Toxin ADP-ribosyltransferase, Chain A, domain 1"/>
    <property type="match status" value="1"/>
</dbReference>
<reference evidence="4" key="1">
    <citation type="submission" date="2021-02" db="EMBL/GenBank/DDBJ databases">
        <authorList>
            <person name="Nowell W R."/>
        </authorList>
    </citation>
    <scope>NUCLEOTIDE SEQUENCE</scope>
</reference>
<sequence>MGFFIRDLHDHITKLHQEQYIEYARLKSLIVYYGQGLSQANFDQLNKTKDGLLSFNSFLLTSKDREISFSFINQTIRTSDLVGILFVIKIDPSIVSTPFANVRDVSYFEEEEILFSIPSIFRIGKIQQMDNDRLWQVDLILVTENDPELHALTEQMHKDTNPNSNGWDRLGMLLIKQEEFNKAEDVYDILLDQTTTDREKADIYNQLGLIKEGQGQYQDAIAYYQQSSTILQKILLPTDVRLAATYSNIGLVYDKMGDYSNALSFHQKALEIDQKNLPSNHPDLAASYSNIGLVYDNMRDYSNALSSHEKALEIYQKTVPSDHLDLATAYNNIGWVYRNIGDYSKALSSYEHALDILQRSLPSDHPNLQDNPIRNNFGMCYYDKEASIYE</sequence>
<accession>A0A818UIN8</accession>
<dbReference type="Pfam" id="PF13424">
    <property type="entry name" value="TPR_12"/>
    <property type="match status" value="2"/>
</dbReference>
<evidence type="ECO:0000256" key="2">
    <source>
        <dbReference type="ARBA" id="ARBA00022803"/>
    </source>
</evidence>
<keyword evidence="2 3" id="KW-0802">TPR repeat</keyword>
<dbReference type="PANTHER" id="PTHR45641:SF19">
    <property type="entry name" value="NEPHROCYSTIN-3"/>
    <property type="match status" value="1"/>
</dbReference>